<organism evidence="2 3">
    <name type="scientific">Halomonas caseinilytica</name>
    <dbReference type="NCBI Taxonomy" id="438744"/>
    <lineage>
        <taxon>Bacteria</taxon>
        <taxon>Pseudomonadati</taxon>
        <taxon>Pseudomonadota</taxon>
        <taxon>Gammaproteobacteria</taxon>
        <taxon>Oceanospirillales</taxon>
        <taxon>Halomonadaceae</taxon>
        <taxon>Halomonas</taxon>
    </lineage>
</organism>
<evidence type="ECO:0000256" key="1">
    <source>
        <dbReference type="SAM" id="Phobius"/>
    </source>
</evidence>
<sequence length="42" mass="4556">MSLIAWIAWGLAGLVILAVFVLGNVWLVMGDMDARGDVHDDD</sequence>
<feature type="transmembrane region" description="Helical" evidence="1">
    <location>
        <begin position="6"/>
        <end position="27"/>
    </location>
</feature>
<proteinExistence type="predicted"/>
<dbReference type="EMBL" id="FRAL01000003">
    <property type="protein sequence ID" value="SHK53168.1"/>
    <property type="molecule type" value="Genomic_DNA"/>
</dbReference>
<keyword evidence="3" id="KW-1185">Reference proteome</keyword>
<evidence type="ECO:0000313" key="3">
    <source>
        <dbReference type="Proteomes" id="UP000184248"/>
    </source>
</evidence>
<reference evidence="3" key="1">
    <citation type="submission" date="2016-11" db="EMBL/GenBank/DDBJ databases">
        <authorList>
            <person name="Varghese N."/>
            <person name="Submissions S."/>
        </authorList>
    </citation>
    <scope>NUCLEOTIDE SEQUENCE [LARGE SCALE GENOMIC DNA]</scope>
    <source>
        <strain evidence="3">ALO Sharm</strain>
    </source>
</reference>
<dbReference type="Proteomes" id="UP000184248">
    <property type="component" value="Unassembled WGS sequence"/>
</dbReference>
<keyword evidence="1" id="KW-1133">Transmembrane helix</keyword>
<dbReference type="RefSeq" id="WP_280168494.1">
    <property type="nucleotide sequence ID" value="NZ_BDEO01000006.1"/>
</dbReference>
<keyword evidence="1" id="KW-0812">Transmembrane</keyword>
<accession>A0A1M6T8U7</accession>
<gene>
    <name evidence="2" type="ORF">SAMN05192556_103248</name>
</gene>
<name>A0A1M6T8U7_9GAMM</name>
<dbReference type="AlphaFoldDB" id="A0A1M6T8U7"/>
<keyword evidence="1" id="KW-0472">Membrane</keyword>
<protein>
    <submittedName>
        <fullName evidence="2">Uncharacterized protein</fullName>
    </submittedName>
</protein>
<evidence type="ECO:0000313" key="2">
    <source>
        <dbReference type="EMBL" id="SHK53168.1"/>
    </source>
</evidence>